<gene>
    <name evidence="1" type="ORF">DGYR_LOCUS2254</name>
</gene>
<evidence type="ECO:0000313" key="2">
    <source>
        <dbReference type="Proteomes" id="UP000549394"/>
    </source>
</evidence>
<name>A0A7I8VDA0_9ANNE</name>
<keyword evidence="2" id="KW-1185">Reference proteome</keyword>
<sequence length="441" mass="50868">MTSIMVNSNPEITQQAYVLQPVGKYTTSYNQGTLASFPLQQTIATDLRAEALGTKAWKENGEYKVQVPFQLFAKEITTQAPRQHVKWERNHLNSSFHTTMIDNNFNNPPIYGLNTVYLQNTNQVGNNYLLENGIEPIIEMNINQKLRVDYPNNNSNLNERNVRTMEMINWSTNIHESMNKLKKIELSNKLPDKKSTKINIKRKSSITSDHSEYDLTDYWKSSLPKTTPVNPSEEERKHITMLMEGAPLDSIRQTINVEREEEDIVGDEKNRPVPLLNFDTVSEKVDLCLQKGTAKLQVKVRCERVVPIDGKNNLYKKSSIIVTREIDIDLEVTGRRRNLLERIKRASHTDKVGRVKLSTTDTFKLYRIFMGMAEAGEELKNQKIAVEEEVDERTKKPKGLDHDIDLESVYSEDYGRYHRNDDTLSFQSAISSSKYKKDILY</sequence>
<comment type="caution">
    <text evidence="1">The sequence shown here is derived from an EMBL/GenBank/DDBJ whole genome shotgun (WGS) entry which is preliminary data.</text>
</comment>
<evidence type="ECO:0000313" key="1">
    <source>
        <dbReference type="EMBL" id="CAD5113223.1"/>
    </source>
</evidence>
<dbReference type="Proteomes" id="UP000549394">
    <property type="component" value="Unassembled WGS sequence"/>
</dbReference>
<dbReference type="EMBL" id="CAJFCJ010000003">
    <property type="protein sequence ID" value="CAD5113223.1"/>
    <property type="molecule type" value="Genomic_DNA"/>
</dbReference>
<accession>A0A7I8VDA0</accession>
<reference evidence="1 2" key="1">
    <citation type="submission" date="2020-08" db="EMBL/GenBank/DDBJ databases">
        <authorList>
            <person name="Hejnol A."/>
        </authorList>
    </citation>
    <scope>NUCLEOTIDE SEQUENCE [LARGE SCALE GENOMIC DNA]</scope>
</reference>
<dbReference type="OrthoDB" id="6288963at2759"/>
<proteinExistence type="predicted"/>
<dbReference type="AlphaFoldDB" id="A0A7I8VDA0"/>
<organism evidence="1 2">
    <name type="scientific">Dimorphilus gyrociliatus</name>
    <dbReference type="NCBI Taxonomy" id="2664684"/>
    <lineage>
        <taxon>Eukaryota</taxon>
        <taxon>Metazoa</taxon>
        <taxon>Spiralia</taxon>
        <taxon>Lophotrochozoa</taxon>
        <taxon>Annelida</taxon>
        <taxon>Polychaeta</taxon>
        <taxon>Polychaeta incertae sedis</taxon>
        <taxon>Dinophilidae</taxon>
        <taxon>Dimorphilus</taxon>
    </lineage>
</organism>
<protein>
    <submittedName>
        <fullName evidence="1">DgyrCDS2405</fullName>
    </submittedName>
</protein>